<dbReference type="InterPro" id="IPR013123">
    <property type="entry name" value="SpoU_subst-bd"/>
</dbReference>
<evidence type="ECO:0000256" key="3">
    <source>
        <dbReference type="ARBA" id="ARBA00022679"/>
    </source>
</evidence>
<dbReference type="PANTHER" id="PTHR46103:SF1">
    <property type="entry name" value="RRNA METHYLTRANSFERASE 1, MITOCHONDRIAL"/>
    <property type="match status" value="1"/>
</dbReference>
<dbReference type="PANTHER" id="PTHR46103">
    <property type="entry name" value="RRNA METHYLTRANSFERASE 1, MITOCHONDRIAL"/>
    <property type="match status" value="1"/>
</dbReference>
<proteinExistence type="predicted"/>
<evidence type="ECO:0000256" key="2">
    <source>
        <dbReference type="ARBA" id="ARBA00022603"/>
    </source>
</evidence>
<dbReference type="Gene3D" id="3.40.1280.10">
    <property type="match status" value="2"/>
</dbReference>
<comment type="subcellular location">
    <subcellularLocation>
        <location evidence="1">Mitochondrion</location>
    </subcellularLocation>
</comment>
<dbReference type="EMBL" id="HG994585">
    <property type="protein sequence ID" value="CAF2977778.1"/>
    <property type="molecule type" value="Genomic_DNA"/>
</dbReference>
<evidence type="ECO:0000259" key="7">
    <source>
        <dbReference type="SMART" id="SM00967"/>
    </source>
</evidence>
<evidence type="ECO:0000313" key="8">
    <source>
        <dbReference type="EMBL" id="CAF2977778.1"/>
    </source>
</evidence>
<dbReference type="InterPro" id="IPR047182">
    <property type="entry name" value="MRM1"/>
</dbReference>
<keyword evidence="9" id="KW-1185">Reference proteome</keyword>
<evidence type="ECO:0000256" key="5">
    <source>
        <dbReference type="ARBA" id="ARBA00023128"/>
    </source>
</evidence>
<dbReference type="InterPro" id="IPR001537">
    <property type="entry name" value="SpoU_MeTrfase"/>
</dbReference>
<keyword evidence="5" id="KW-0496">Mitochondrion</keyword>
<evidence type="ECO:0000256" key="4">
    <source>
        <dbReference type="ARBA" id="ARBA00022946"/>
    </source>
</evidence>
<dbReference type="SUPFAM" id="SSF55315">
    <property type="entry name" value="L30e-like"/>
    <property type="match status" value="1"/>
</dbReference>
<dbReference type="SUPFAM" id="SSF75217">
    <property type="entry name" value="alpha/beta knot"/>
    <property type="match status" value="1"/>
</dbReference>
<dbReference type="Pfam" id="PF00588">
    <property type="entry name" value="SpoU_methylase"/>
    <property type="match status" value="1"/>
</dbReference>
<dbReference type="InterPro" id="IPR029028">
    <property type="entry name" value="Alpha/beta_knot_MTases"/>
</dbReference>
<keyword evidence="2 8" id="KW-0489">Methyltransferase</keyword>
<sequence length="259" mass="29132">MSKKIRHTFSRAISCSSSRRAKKVKESYIYLEGSEVLYGYFPVLLALQSQLRQVFKLFITKHKLSLRQKRIVELATRNNIDIDAVDSHVLDMLARREDKERGVHQGICVDVSSIPIQYINEYPINASRRTDILLSGIKDPFNMGSIIRSSYFLGVNDVFISEDYKTSSISPIVSKASSGTLEIHPPKKILNIDSFLKSNNKMLIMGSEDKGIDSNLTKYCTNFVTIPPGRDLHPDVDSLNVSTASAVLISELMRTNKGE</sequence>
<reference evidence="8" key="1">
    <citation type="submission" date="2021-02" db="EMBL/GenBank/DDBJ databases">
        <authorList>
            <person name="Bekaert M."/>
        </authorList>
    </citation>
    <scope>NUCLEOTIDE SEQUENCE</scope>
    <source>
        <strain evidence="8">IoA-00</strain>
    </source>
</reference>
<dbReference type="Pfam" id="PF08032">
    <property type="entry name" value="SpoU_sub_bind"/>
    <property type="match status" value="1"/>
</dbReference>
<organism evidence="8 9">
    <name type="scientific">Lepeophtheirus salmonis</name>
    <name type="common">Salmon louse</name>
    <name type="synonym">Caligus salmonis</name>
    <dbReference type="NCBI Taxonomy" id="72036"/>
    <lineage>
        <taxon>Eukaryota</taxon>
        <taxon>Metazoa</taxon>
        <taxon>Ecdysozoa</taxon>
        <taxon>Arthropoda</taxon>
        <taxon>Crustacea</taxon>
        <taxon>Multicrustacea</taxon>
        <taxon>Hexanauplia</taxon>
        <taxon>Copepoda</taxon>
        <taxon>Siphonostomatoida</taxon>
        <taxon>Caligidae</taxon>
        <taxon>Lepeophtheirus</taxon>
    </lineage>
</organism>
<dbReference type="AlphaFoldDB" id="A0A7R8HB02"/>
<protein>
    <recommendedName>
        <fullName evidence="6">rRNA methyltransferase 1, mitochondrial</fullName>
    </recommendedName>
</protein>
<name>A0A7R8HB02_LEPSM</name>
<feature type="domain" description="RNA 2-O ribose methyltransferase substrate binding" evidence="7">
    <location>
        <begin position="36"/>
        <end position="117"/>
    </location>
</feature>
<dbReference type="GO" id="GO:0005739">
    <property type="term" value="C:mitochondrion"/>
    <property type="evidence" value="ECO:0007669"/>
    <property type="project" value="UniProtKB-SubCell"/>
</dbReference>
<dbReference type="SMART" id="SM00967">
    <property type="entry name" value="SpoU_sub_bind"/>
    <property type="match status" value="1"/>
</dbReference>
<dbReference type="Proteomes" id="UP000675881">
    <property type="component" value="Chromosome 6"/>
</dbReference>
<dbReference type="InterPro" id="IPR029026">
    <property type="entry name" value="tRNA_m1G_MTases_N"/>
</dbReference>
<gene>
    <name evidence="8" type="ORF">LSAA_11120</name>
</gene>
<evidence type="ECO:0000256" key="1">
    <source>
        <dbReference type="ARBA" id="ARBA00004173"/>
    </source>
</evidence>
<keyword evidence="4" id="KW-0809">Transit peptide</keyword>
<accession>A0A7R8HB02</accession>
<keyword evidence="3 8" id="KW-0808">Transferase</keyword>
<dbReference type="GO" id="GO:0003723">
    <property type="term" value="F:RNA binding"/>
    <property type="evidence" value="ECO:0007669"/>
    <property type="project" value="InterPro"/>
</dbReference>
<dbReference type="GO" id="GO:0016435">
    <property type="term" value="F:rRNA (guanine) methyltransferase activity"/>
    <property type="evidence" value="ECO:0007669"/>
    <property type="project" value="TreeGrafter"/>
</dbReference>
<dbReference type="InterPro" id="IPR029064">
    <property type="entry name" value="Ribosomal_eL30-like_sf"/>
</dbReference>
<evidence type="ECO:0000256" key="6">
    <source>
        <dbReference type="ARBA" id="ARBA00034881"/>
    </source>
</evidence>
<dbReference type="OrthoDB" id="270651at2759"/>
<evidence type="ECO:0000313" key="9">
    <source>
        <dbReference type="Proteomes" id="UP000675881"/>
    </source>
</evidence>
<dbReference type="Gene3D" id="3.30.1330.30">
    <property type="match status" value="1"/>
</dbReference>